<dbReference type="GO" id="GO:0030950">
    <property type="term" value="P:establishment or maintenance of actin cytoskeleton polarity"/>
    <property type="evidence" value="ECO:0007669"/>
    <property type="project" value="TreeGrafter"/>
</dbReference>
<feature type="compositionally biased region" description="Polar residues" evidence="3">
    <location>
        <begin position="586"/>
        <end position="613"/>
    </location>
</feature>
<feature type="region of interest" description="Disordered" evidence="3">
    <location>
        <begin position="53"/>
        <end position="72"/>
    </location>
</feature>
<gene>
    <name evidence="5" type="ORF">BGTH12_LOCUS7490</name>
</gene>
<dbReference type="AlphaFoldDB" id="A0A9W4DCZ3"/>
<feature type="compositionally biased region" description="Basic and acidic residues" evidence="3">
    <location>
        <begin position="377"/>
        <end position="413"/>
    </location>
</feature>
<accession>A0A9W4DCZ3</accession>
<feature type="compositionally biased region" description="Polar residues" evidence="3">
    <location>
        <begin position="561"/>
        <end position="573"/>
    </location>
</feature>
<organism evidence="5 6">
    <name type="scientific">Blumeria graminis f. sp. triticale</name>
    <dbReference type="NCBI Taxonomy" id="1689686"/>
    <lineage>
        <taxon>Eukaryota</taxon>
        <taxon>Fungi</taxon>
        <taxon>Dikarya</taxon>
        <taxon>Ascomycota</taxon>
        <taxon>Pezizomycotina</taxon>
        <taxon>Leotiomycetes</taxon>
        <taxon>Erysiphales</taxon>
        <taxon>Erysiphaceae</taxon>
        <taxon>Blumeria</taxon>
    </lineage>
</organism>
<protein>
    <submittedName>
        <fullName evidence="5">BgTH12-07062</fullName>
    </submittedName>
</protein>
<feature type="region of interest" description="Disordered" evidence="3">
    <location>
        <begin position="271"/>
        <end position="301"/>
    </location>
</feature>
<feature type="region of interest" description="Disordered" evidence="3">
    <location>
        <begin position="357"/>
        <end position="674"/>
    </location>
</feature>
<feature type="compositionally biased region" description="Polar residues" evidence="3">
    <location>
        <begin position="480"/>
        <end position="546"/>
    </location>
</feature>
<evidence type="ECO:0000313" key="6">
    <source>
        <dbReference type="Proteomes" id="UP000683417"/>
    </source>
</evidence>
<evidence type="ECO:0000256" key="3">
    <source>
        <dbReference type="SAM" id="MobiDB-lite"/>
    </source>
</evidence>
<dbReference type="GO" id="GO:0008104">
    <property type="term" value="P:intracellular protein localization"/>
    <property type="evidence" value="ECO:0007669"/>
    <property type="project" value="TreeGrafter"/>
</dbReference>
<dbReference type="PANTHER" id="PTHR47775">
    <property type="entry name" value="BUD SITE SELECTION PROTEIN 14"/>
    <property type="match status" value="1"/>
</dbReference>
<reference evidence="5" key="1">
    <citation type="submission" date="2020-10" db="EMBL/GenBank/DDBJ databases">
        <authorList>
            <person name="Muller C M."/>
        </authorList>
    </citation>
    <scope>NUCLEOTIDE SEQUENCE</scope>
    <source>
        <strain evidence="5">THUN-12</strain>
    </source>
</reference>
<name>A0A9W4DCZ3_BLUGR</name>
<evidence type="ECO:0000313" key="5">
    <source>
        <dbReference type="EMBL" id="CAD6506132.1"/>
    </source>
</evidence>
<dbReference type="GO" id="GO:0051286">
    <property type="term" value="C:cell tip"/>
    <property type="evidence" value="ECO:0007669"/>
    <property type="project" value="TreeGrafter"/>
</dbReference>
<dbReference type="InterPro" id="IPR001452">
    <property type="entry name" value="SH3_domain"/>
</dbReference>
<sequence>MIQPVVSTDVSNSQNIQIFNTKSQVTAQQTQLISDNPIFDHQTDYAHELATEHANEAQKSTQYPRDWSNGDARLSISCNEKEENSNQTSRQVGIRDAQNSGEDPAATGEEDDETEEDLLDKISSSPSIEDEDIDFDFVYALHNFIATIEGQANVTKGDSMVLLDDSNSYWWLVRVVKDSSIGYLPAEHIETPTERLARLNKHRNGDLTSTMLTDQAEKPKKPLKMAFRKRSARTVTFADPTYVEASEIEYSTEDEGDPEFYSHLMNQGVSTEYRSNTDDDDIDGSSDQELHGNQWVPNENDLVSTETDVNFATEDSDNLKANGELLYGRNESKIRNGVLRNTDSFFQDDSVETRKITLTPNLLRDNSSPPATVVPNEPKETRRPSLEKPEKNSPDRTRDKKERKDKREKDKKTGKLSGLFKRKDKKNKSIDEEIEELSSNKHTDSSRNSPAPSKDSDEMASIEEQANVILPDTQKLPNKLQKQPMSKRSLSQGIETKSPESASNSPSETVQPLSTSLSLRLVQSDSSTNVLNTQAQLVSPERSITPTLKDRKLDNSARPLGQTQSLESSTKEFTSGAEPRKKSPEIDSTTNSPVDTLKSNCHQTSRPQASSNAKEVHRNGSLSQVKTPDTTRTKLSHQILAKDNSSQSEPSSPLSSSSESIYRDESPQKKDSRRQITTLTSKAWSDAHLKTFFDDNTDIKDLLIVVYDKSGVVPAGPEHPIVGNLFKEENSKLLEITNRLDGMLGDWLARKSRIRHERKQIL</sequence>
<dbReference type="GO" id="GO:0015630">
    <property type="term" value="C:microtubule cytoskeleton"/>
    <property type="evidence" value="ECO:0007669"/>
    <property type="project" value="TreeGrafter"/>
</dbReference>
<dbReference type="SMART" id="SM00326">
    <property type="entry name" value="SH3"/>
    <property type="match status" value="1"/>
</dbReference>
<dbReference type="InterPro" id="IPR053039">
    <property type="entry name" value="Polarity_Bud-Selection_Reg"/>
</dbReference>
<evidence type="ECO:0000256" key="2">
    <source>
        <dbReference type="PROSITE-ProRule" id="PRU00192"/>
    </source>
</evidence>
<feature type="compositionally biased region" description="Polar residues" evidence="3">
    <location>
        <begin position="357"/>
        <end position="370"/>
    </location>
</feature>
<feature type="region of interest" description="Disordered" evidence="3">
    <location>
        <begin position="80"/>
        <end position="125"/>
    </location>
</feature>
<dbReference type="Proteomes" id="UP000683417">
    <property type="component" value="Unassembled WGS sequence"/>
</dbReference>
<evidence type="ECO:0000256" key="1">
    <source>
        <dbReference type="ARBA" id="ARBA00022443"/>
    </source>
</evidence>
<proteinExistence type="predicted"/>
<feature type="compositionally biased region" description="Polar residues" evidence="3">
    <location>
        <begin position="620"/>
        <end position="630"/>
    </location>
</feature>
<dbReference type="FunFam" id="2.30.30.40:FF:000035">
    <property type="entry name" value="SH3 domain containing protein"/>
    <property type="match status" value="1"/>
</dbReference>
<feature type="compositionally biased region" description="Acidic residues" evidence="3">
    <location>
        <begin position="108"/>
        <end position="118"/>
    </location>
</feature>
<dbReference type="PANTHER" id="PTHR47775:SF1">
    <property type="entry name" value="BUD SITE SELECTION PROTEIN 14"/>
    <property type="match status" value="1"/>
</dbReference>
<comment type="caution">
    <text evidence="5">The sequence shown here is derived from an EMBL/GenBank/DDBJ whole genome shotgun (WGS) entry which is preliminary data.</text>
</comment>
<dbReference type="PROSITE" id="PS50002">
    <property type="entry name" value="SH3"/>
    <property type="match status" value="1"/>
</dbReference>
<feature type="compositionally biased region" description="Low complexity" evidence="3">
    <location>
        <begin position="645"/>
        <end position="660"/>
    </location>
</feature>
<keyword evidence="1 2" id="KW-0728">SH3 domain</keyword>
<dbReference type="EMBL" id="CAJHIT010000010">
    <property type="protein sequence ID" value="CAD6506132.1"/>
    <property type="molecule type" value="Genomic_DNA"/>
</dbReference>
<feature type="compositionally biased region" description="Basic and acidic residues" evidence="3">
    <location>
        <begin position="661"/>
        <end position="674"/>
    </location>
</feature>
<feature type="domain" description="SH3" evidence="4">
    <location>
        <begin position="133"/>
        <end position="194"/>
    </location>
</feature>
<evidence type="ECO:0000259" key="4">
    <source>
        <dbReference type="PROSITE" id="PS50002"/>
    </source>
</evidence>